<dbReference type="Proteomes" id="UP001626549">
    <property type="component" value="Chromosome"/>
</dbReference>
<evidence type="ECO:0000313" key="3">
    <source>
        <dbReference type="EMBL" id="WOJ95662.1"/>
    </source>
</evidence>
<gene>
    <name evidence="3" type="ORF">R0137_10400</name>
</gene>
<organism evidence="3 4">
    <name type="scientific">Congregibacter brevis</name>
    <dbReference type="NCBI Taxonomy" id="3081201"/>
    <lineage>
        <taxon>Bacteria</taxon>
        <taxon>Pseudomonadati</taxon>
        <taxon>Pseudomonadota</taxon>
        <taxon>Gammaproteobacteria</taxon>
        <taxon>Cellvibrionales</taxon>
        <taxon>Halieaceae</taxon>
        <taxon>Congregibacter</taxon>
    </lineage>
</organism>
<keyword evidence="4" id="KW-1185">Reference proteome</keyword>
<proteinExistence type="predicted"/>
<feature type="compositionally biased region" description="Basic residues" evidence="1">
    <location>
        <begin position="87"/>
        <end position="102"/>
    </location>
</feature>
<feature type="domain" description="Transcriptional regulator SutA RNAP-binding" evidence="2">
    <location>
        <begin position="15"/>
        <end position="48"/>
    </location>
</feature>
<sequence>MTDKDKHSKPKLGVKSKAAIRRELEQATKKFLQVGGEVDNVPRGATAWEPGTRPPPSRPLFTEPPSERTPVPEVVATIEARRESLKTSRKPASKSGRKRSRKQLIYDDFGEPLRHIWVDE</sequence>
<protein>
    <recommendedName>
        <fullName evidence="2">Transcriptional regulator SutA RNAP-binding domain-containing protein</fullName>
    </recommendedName>
</protein>
<accession>A0ABZ0I820</accession>
<dbReference type="InterPro" id="IPR049191">
    <property type="entry name" value="SutA_RBD"/>
</dbReference>
<dbReference type="RefSeq" id="WP_407326366.1">
    <property type="nucleotide sequence ID" value="NZ_CP136865.1"/>
</dbReference>
<evidence type="ECO:0000259" key="2">
    <source>
        <dbReference type="Pfam" id="PF20661"/>
    </source>
</evidence>
<dbReference type="EMBL" id="CP136865">
    <property type="protein sequence ID" value="WOJ95662.1"/>
    <property type="molecule type" value="Genomic_DNA"/>
</dbReference>
<dbReference type="Pfam" id="PF20661">
    <property type="entry name" value="SutA-RBD"/>
    <property type="match status" value="1"/>
</dbReference>
<feature type="region of interest" description="Disordered" evidence="1">
    <location>
        <begin position="37"/>
        <end position="105"/>
    </location>
</feature>
<evidence type="ECO:0000256" key="1">
    <source>
        <dbReference type="SAM" id="MobiDB-lite"/>
    </source>
</evidence>
<name>A0ABZ0I820_9GAMM</name>
<evidence type="ECO:0000313" key="4">
    <source>
        <dbReference type="Proteomes" id="UP001626549"/>
    </source>
</evidence>
<reference evidence="3 4" key="1">
    <citation type="submission" date="2023-10" db="EMBL/GenBank/DDBJ databases">
        <title>Two novel species belonging to the OM43/NOR5 clade.</title>
        <authorList>
            <person name="Park M."/>
        </authorList>
    </citation>
    <scope>NUCLEOTIDE SEQUENCE [LARGE SCALE GENOMIC DNA]</scope>
    <source>
        <strain evidence="3 4">IMCC45268</strain>
    </source>
</reference>